<dbReference type="InterPro" id="IPR020846">
    <property type="entry name" value="MFS_dom"/>
</dbReference>
<dbReference type="OrthoDB" id="196786at2759"/>
<evidence type="ECO:0000259" key="7">
    <source>
        <dbReference type="PROSITE" id="PS50850"/>
    </source>
</evidence>
<evidence type="ECO:0000256" key="5">
    <source>
        <dbReference type="ARBA" id="ARBA00023136"/>
    </source>
</evidence>
<feature type="domain" description="Major facilitator superfamily (MFS) profile" evidence="7">
    <location>
        <begin position="34"/>
        <end position="456"/>
    </location>
</feature>
<dbReference type="GO" id="GO:0016020">
    <property type="term" value="C:membrane"/>
    <property type="evidence" value="ECO:0007669"/>
    <property type="project" value="UniProtKB-SubCell"/>
</dbReference>
<dbReference type="PANTHER" id="PTHR43791">
    <property type="entry name" value="PERMEASE-RELATED"/>
    <property type="match status" value="1"/>
</dbReference>
<evidence type="ECO:0000256" key="4">
    <source>
        <dbReference type="ARBA" id="ARBA00022989"/>
    </source>
</evidence>
<evidence type="ECO:0000313" key="8">
    <source>
        <dbReference type="EMBL" id="KIY97584.1"/>
    </source>
</evidence>
<keyword evidence="3 6" id="KW-0812">Transmembrane</keyword>
<feature type="transmembrane region" description="Helical" evidence="6">
    <location>
        <begin position="368"/>
        <end position="391"/>
    </location>
</feature>
<name>A0A0D2M1S0_9CHLO</name>
<feature type="transmembrane region" description="Helical" evidence="6">
    <location>
        <begin position="344"/>
        <end position="362"/>
    </location>
</feature>
<evidence type="ECO:0000256" key="6">
    <source>
        <dbReference type="SAM" id="Phobius"/>
    </source>
</evidence>
<accession>A0A0D2M1S0</accession>
<dbReference type="Gene3D" id="1.20.1250.20">
    <property type="entry name" value="MFS general substrate transporter like domains"/>
    <property type="match status" value="2"/>
</dbReference>
<evidence type="ECO:0000256" key="3">
    <source>
        <dbReference type="ARBA" id="ARBA00022692"/>
    </source>
</evidence>
<feature type="transmembrane region" description="Helical" evidence="6">
    <location>
        <begin position="30"/>
        <end position="47"/>
    </location>
</feature>
<reference evidence="8 9" key="1">
    <citation type="journal article" date="2013" name="BMC Genomics">
        <title>Reconstruction of the lipid metabolism for the microalga Monoraphidium neglectum from its genome sequence reveals characteristics suitable for biofuel production.</title>
        <authorList>
            <person name="Bogen C."/>
            <person name="Al-Dilaimi A."/>
            <person name="Albersmeier A."/>
            <person name="Wichmann J."/>
            <person name="Grundmann M."/>
            <person name="Rupp O."/>
            <person name="Lauersen K.J."/>
            <person name="Blifernez-Klassen O."/>
            <person name="Kalinowski J."/>
            <person name="Goesmann A."/>
            <person name="Mussgnug J.H."/>
            <person name="Kruse O."/>
        </authorList>
    </citation>
    <scope>NUCLEOTIDE SEQUENCE [LARGE SCALE GENOMIC DNA]</scope>
    <source>
        <strain evidence="8 9">SAG 48.87</strain>
    </source>
</reference>
<proteinExistence type="predicted"/>
<feature type="transmembrane region" description="Helical" evidence="6">
    <location>
        <begin position="403"/>
        <end position="423"/>
    </location>
</feature>
<keyword evidence="4 6" id="KW-1133">Transmembrane helix</keyword>
<feature type="transmembrane region" description="Helical" evidence="6">
    <location>
        <begin position="156"/>
        <end position="181"/>
    </location>
</feature>
<evidence type="ECO:0000256" key="1">
    <source>
        <dbReference type="ARBA" id="ARBA00004141"/>
    </source>
</evidence>
<dbReference type="SUPFAM" id="SSF103473">
    <property type="entry name" value="MFS general substrate transporter"/>
    <property type="match status" value="1"/>
</dbReference>
<keyword evidence="2" id="KW-0813">Transport</keyword>
<gene>
    <name evidence="8" type="ORF">MNEG_10378</name>
</gene>
<feature type="transmembrane region" description="Helical" evidence="6">
    <location>
        <begin position="273"/>
        <end position="292"/>
    </location>
</feature>
<dbReference type="EMBL" id="KK102508">
    <property type="protein sequence ID" value="KIY97584.1"/>
    <property type="molecule type" value="Genomic_DNA"/>
</dbReference>
<feature type="transmembrane region" description="Helical" evidence="6">
    <location>
        <begin position="312"/>
        <end position="332"/>
    </location>
</feature>
<organism evidence="8 9">
    <name type="scientific">Monoraphidium neglectum</name>
    <dbReference type="NCBI Taxonomy" id="145388"/>
    <lineage>
        <taxon>Eukaryota</taxon>
        <taxon>Viridiplantae</taxon>
        <taxon>Chlorophyta</taxon>
        <taxon>core chlorophytes</taxon>
        <taxon>Chlorophyceae</taxon>
        <taxon>CS clade</taxon>
        <taxon>Sphaeropleales</taxon>
        <taxon>Selenastraceae</taxon>
        <taxon>Monoraphidium</taxon>
    </lineage>
</organism>
<dbReference type="GO" id="GO:0022857">
    <property type="term" value="F:transmembrane transporter activity"/>
    <property type="evidence" value="ECO:0007669"/>
    <property type="project" value="InterPro"/>
</dbReference>
<evidence type="ECO:0000313" key="9">
    <source>
        <dbReference type="Proteomes" id="UP000054498"/>
    </source>
</evidence>
<dbReference type="InterPro" id="IPR011701">
    <property type="entry name" value="MFS"/>
</dbReference>
<protein>
    <submittedName>
        <fullName evidence="8">Putative tartrate transporter</fullName>
    </submittedName>
</protein>
<feature type="transmembrane region" description="Helical" evidence="6">
    <location>
        <begin position="429"/>
        <end position="451"/>
    </location>
</feature>
<dbReference type="PROSITE" id="PS50850">
    <property type="entry name" value="MFS"/>
    <property type="match status" value="1"/>
</dbReference>
<keyword evidence="9" id="KW-1185">Reference proteome</keyword>
<sequence length="503" mass="53041">MVVFKKADLTKDLGLSPDQLAALQRAENKMAPRLLIMVALFIAVNYLDRTNLALASVELTASLGLTPQTYGLGAALFFVSYCVMQIPSQIVMAYIHRQNLWLTGLLVCWGTCAAAMAGMRDIPQFLALRVLLGFFEAGALPALWTYLSHFYAKERLAVPLGVMMGTLILSQAIGPLLAAGFLSMDGMGGLMGWQWLFLIEGCLAILVAVGWAFMPADLASIKSLTPEEVAAVEASMAATHKAKKGGNQLKVLAATLKNPVIYVISSIKFTRDVAFYGVVYWAPMIVKSILGFDAFAAPGAAGGHSSGGSVTVVLLVAIPFAAAAAFQFVNAWHSQRTNERRYHLAGTWAFGAVALFLLPLALHSFRAAFAVIVLAAIGTFGAEGIMVAHFMALQGGEKGIGMALINSAGGVGGFVGPMVIGAIRAKTGGYNDAMIVLGAFLVFAALLTAAFDPKWAERWTMEARERAAAAAAGDVECAVVKPAAGSGREDDTKGQADVVIVQA</sequence>
<feature type="transmembrane region" description="Helical" evidence="6">
    <location>
        <begin position="99"/>
        <end position="119"/>
    </location>
</feature>
<comment type="subcellular location">
    <subcellularLocation>
        <location evidence="1">Membrane</location>
        <topology evidence="1">Multi-pass membrane protein</topology>
    </subcellularLocation>
</comment>
<dbReference type="KEGG" id="mng:MNEG_10378"/>
<feature type="transmembrane region" description="Helical" evidence="6">
    <location>
        <begin position="193"/>
        <end position="214"/>
    </location>
</feature>
<dbReference type="PANTHER" id="PTHR43791:SF36">
    <property type="entry name" value="TRANSPORTER, PUTATIVE (AFU_ORTHOLOGUE AFUA_6G08340)-RELATED"/>
    <property type="match status" value="1"/>
</dbReference>
<dbReference type="Proteomes" id="UP000054498">
    <property type="component" value="Unassembled WGS sequence"/>
</dbReference>
<feature type="transmembrane region" description="Helical" evidence="6">
    <location>
        <begin position="67"/>
        <end position="87"/>
    </location>
</feature>
<dbReference type="GeneID" id="25727534"/>
<dbReference type="AlphaFoldDB" id="A0A0D2M1S0"/>
<feature type="transmembrane region" description="Helical" evidence="6">
    <location>
        <begin position="125"/>
        <end position="144"/>
    </location>
</feature>
<evidence type="ECO:0000256" key="2">
    <source>
        <dbReference type="ARBA" id="ARBA00022448"/>
    </source>
</evidence>
<dbReference type="Pfam" id="PF07690">
    <property type="entry name" value="MFS_1"/>
    <property type="match status" value="1"/>
</dbReference>
<dbReference type="InterPro" id="IPR036259">
    <property type="entry name" value="MFS_trans_sf"/>
</dbReference>
<keyword evidence="5 6" id="KW-0472">Membrane</keyword>
<dbReference type="RefSeq" id="XP_013896604.1">
    <property type="nucleotide sequence ID" value="XM_014041150.1"/>
</dbReference>